<evidence type="ECO:0000313" key="4">
    <source>
        <dbReference type="Proteomes" id="UP000238937"/>
    </source>
</evidence>
<feature type="transmembrane region" description="Helical" evidence="2">
    <location>
        <begin position="207"/>
        <end position="228"/>
    </location>
</feature>
<dbReference type="AlphaFoldDB" id="A0A2T1GHB9"/>
<evidence type="ECO:0000313" key="3">
    <source>
        <dbReference type="EMBL" id="PSB57067.1"/>
    </source>
</evidence>
<name>A0A2T1GHB9_9CYAN</name>
<evidence type="ECO:0000256" key="2">
    <source>
        <dbReference type="SAM" id="Phobius"/>
    </source>
</evidence>
<gene>
    <name evidence="3" type="ORF">C7B77_09725</name>
</gene>
<dbReference type="EMBL" id="PVWO01000094">
    <property type="protein sequence ID" value="PSB57067.1"/>
    <property type="molecule type" value="Genomic_DNA"/>
</dbReference>
<reference evidence="3 4" key="1">
    <citation type="submission" date="2018-03" db="EMBL/GenBank/DDBJ databases">
        <title>The ancient ancestry and fast evolution of plastids.</title>
        <authorList>
            <person name="Moore K.R."/>
            <person name="Magnabosco C."/>
            <person name="Momper L."/>
            <person name="Gold D.A."/>
            <person name="Bosak T."/>
            <person name="Fournier G.P."/>
        </authorList>
    </citation>
    <scope>NUCLEOTIDE SEQUENCE [LARGE SCALE GENOMIC DNA]</scope>
    <source>
        <strain evidence="3 4">CCALA 037</strain>
    </source>
</reference>
<feature type="region of interest" description="Disordered" evidence="1">
    <location>
        <begin position="21"/>
        <end position="40"/>
    </location>
</feature>
<evidence type="ECO:0000256" key="1">
    <source>
        <dbReference type="SAM" id="MobiDB-lite"/>
    </source>
</evidence>
<organism evidence="3 4">
    <name type="scientific">Chamaesiphon polymorphus CCALA 037</name>
    <dbReference type="NCBI Taxonomy" id="2107692"/>
    <lineage>
        <taxon>Bacteria</taxon>
        <taxon>Bacillati</taxon>
        <taxon>Cyanobacteriota</taxon>
        <taxon>Cyanophyceae</taxon>
        <taxon>Gomontiellales</taxon>
        <taxon>Chamaesiphonaceae</taxon>
        <taxon>Chamaesiphon</taxon>
    </lineage>
</organism>
<keyword evidence="2" id="KW-0472">Membrane</keyword>
<dbReference type="Proteomes" id="UP000238937">
    <property type="component" value="Unassembled WGS sequence"/>
</dbReference>
<dbReference type="RefSeq" id="WP_106303450.1">
    <property type="nucleotide sequence ID" value="NZ_PVWO01000094.1"/>
</dbReference>
<proteinExistence type="predicted"/>
<keyword evidence="2" id="KW-1133">Transmembrane helix</keyword>
<keyword evidence="2" id="KW-0812">Transmembrane</keyword>
<feature type="compositionally biased region" description="Low complexity" evidence="1">
    <location>
        <begin position="21"/>
        <end position="30"/>
    </location>
</feature>
<keyword evidence="4" id="KW-1185">Reference proteome</keyword>
<accession>A0A2T1GHB9</accession>
<protein>
    <submittedName>
        <fullName evidence="3">Uncharacterized protein</fullName>
    </submittedName>
</protein>
<sequence length="291" mass="32447">MSGTEIDDRLDSLDDYEYESVASKASKSVAQTEQSPDRDSLGYLLRQEAKGIRELAQKTVDRHQISDTDPVAEVLQATTMLTNLVGRFENHTREILDSHGNSLEERIAQTVRTNIRQNDAKLSEVRDALKESGESLDRTLEILTKQFNSNALDRYTDDIVAKISISQGTNTLLKQVLQNEQTLVEVTNKLDTIKSPPIQTHIQQIPWFFYAIGATMALTSVIAAGLTWKKVDERVAVENWLNSPDGKLARQIVVINRGGLTAQCKASTRKLNTPVPINGIDRDKLCFVAIP</sequence>
<comment type="caution">
    <text evidence="3">The sequence shown here is derived from an EMBL/GenBank/DDBJ whole genome shotgun (WGS) entry which is preliminary data.</text>
</comment>